<evidence type="ECO:0000256" key="1">
    <source>
        <dbReference type="SAM" id="MobiDB-lite"/>
    </source>
</evidence>
<feature type="region of interest" description="Disordered" evidence="1">
    <location>
        <begin position="1"/>
        <end position="23"/>
    </location>
</feature>
<keyword evidence="4" id="KW-1185">Reference proteome</keyword>
<evidence type="ECO:0000313" key="3">
    <source>
        <dbReference type="EnsemblPlants" id="KQK13884"/>
    </source>
</evidence>
<dbReference type="Gramene" id="KQK13884">
    <property type="protein sequence ID" value="KQK13884"/>
    <property type="gene ID" value="BRADI_1g13121v3"/>
</dbReference>
<reference evidence="2 3" key="1">
    <citation type="journal article" date="2010" name="Nature">
        <title>Genome sequencing and analysis of the model grass Brachypodium distachyon.</title>
        <authorList>
            <consortium name="International Brachypodium Initiative"/>
        </authorList>
    </citation>
    <scope>NUCLEOTIDE SEQUENCE [LARGE SCALE GENOMIC DNA]</scope>
    <source>
        <strain evidence="2 3">Bd21</strain>
    </source>
</reference>
<gene>
    <name evidence="2" type="ORF">BRADI_1g13121v3</name>
</gene>
<accession>A0A0Q3JPL9</accession>
<dbReference type="EMBL" id="CM000880">
    <property type="protein sequence ID" value="KQK13884.1"/>
    <property type="molecule type" value="Genomic_DNA"/>
</dbReference>
<evidence type="ECO:0000313" key="2">
    <source>
        <dbReference type="EMBL" id="KQK13884.1"/>
    </source>
</evidence>
<dbReference type="EnsemblPlants" id="KQK13884">
    <property type="protein sequence ID" value="KQK13884"/>
    <property type="gene ID" value="BRADI_1g13121v3"/>
</dbReference>
<dbReference type="InParanoid" id="A0A0Q3JPL9"/>
<reference evidence="3" key="3">
    <citation type="submission" date="2018-08" db="UniProtKB">
        <authorList>
            <consortium name="EnsemblPlants"/>
        </authorList>
    </citation>
    <scope>IDENTIFICATION</scope>
    <source>
        <strain evidence="3">cv. Bd21</strain>
    </source>
</reference>
<dbReference type="AlphaFoldDB" id="A0A0Q3JPL9"/>
<proteinExistence type="predicted"/>
<name>A0A0Q3JPL9_BRADI</name>
<dbReference type="Proteomes" id="UP000008810">
    <property type="component" value="Chromosome 1"/>
</dbReference>
<reference evidence="2" key="2">
    <citation type="submission" date="2017-06" db="EMBL/GenBank/DDBJ databases">
        <title>WGS assembly of Brachypodium distachyon.</title>
        <authorList>
            <consortium name="The International Brachypodium Initiative"/>
            <person name="Lucas S."/>
            <person name="Harmon-Smith M."/>
            <person name="Lail K."/>
            <person name="Tice H."/>
            <person name="Grimwood J."/>
            <person name="Bruce D."/>
            <person name="Barry K."/>
            <person name="Shu S."/>
            <person name="Lindquist E."/>
            <person name="Wang M."/>
            <person name="Pitluck S."/>
            <person name="Vogel J.P."/>
            <person name="Garvin D.F."/>
            <person name="Mockler T.C."/>
            <person name="Schmutz J."/>
            <person name="Rokhsar D."/>
            <person name="Bevan M.W."/>
        </authorList>
    </citation>
    <scope>NUCLEOTIDE SEQUENCE</scope>
    <source>
        <strain evidence="2">Bd21</strain>
    </source>
</reference>
<organism evidence="2">
    <name type="scientific">Brachypodium distachyon</name>
    <name type="common">Purple false brome</name>
    <name type="synonym">Trachynia distachya</name>
    <dbReference type="NCBI Taxonomy" id="15368"/>
    <lineage>
        <taxon>Eukaryota</taxon>
        <taxon>Viridiplantae</taxon>
        <taxon>Streptophyta</taxon>
        <taxon>Embryophyta</taxon>
        <taxon>Tracheophyta</taxon>
        <taxon>Spermatophyta</taxon>
        <taxon>Magnoliopsida</taxon>
        <taxon>Liliopsida</taxon>
        <taxon>Poales</taxon>
        <taxon>Poaceae</taxon>
        <taxon>BOP clade</taxon>
        <taxon>Pooideae</taxon>
        <taxon>Stipodae</taxon>
        <taxon>Brachypodieae</taxon>
        <taxon>Brachypodium</taxon>
    </lineage>
</organism>
<sequence length="81" mass="8474">MTNSAAPIGDPSSVKASMGPPSKDKWYWRPSMLLMKIKPSSSTSSLPPPAPTATCPCCKTEARLPTASVSAARERVSAEPA</sequence>
<evidence type="ECO:0000313" key="4">
    <source>
        <dbReference type="Proteomes" id="UP000008810"/>
    </source>
</evidence>
<protein>
    <submittedName>
        <fullName evidence="2 3">Uncharacterized protein</fullName>
    </submittedName>
</protein>